<accession>A0AAV1C5G5</accession>
<dbReference type="Pfam" id="PF00012">
    <property type="entry name" value="HSP70"/>
    <property type="match status" value="1"/>
</dbReference>
<keyword evidence="2" id="KW-0547">Nucleotide-binding</keyword>
<dbReference type="SUPFAM" id="SSF53067">
    <property type="entry name" value="Actin-like ATPase domain"/>
    <property type="match status" value="1"/>
</dbReference>
<keyword evidence="4" id="KW-0175">Coiled coil</keyword>
<dbReference type="EMBL" id="OX459118">
    <property type="protein sequence ID" value="CAI9090576.1"/>
    <property type="molecule type" value="Genomic_DNA"/>
</dbReference>
<dbReference type="InterPro" id="IPR013126">
    <property type="entry name" value="Hsp_70_fam"/>
</dbReference>
<feature type="coiled-coil region" evidence="4">
    <location>
        <begin position="205"/>
        <end position="235"/>
    </location>
</feature>
<organism evidence="5 6">
    <name type="scientific">Oldenlandia corymbosa var. corymbosa</name>
    <dbReference type="NCBI Taxonomy" id="529605"/>
    <lineage>
        <taxon>Eukaryota</taxon>
        <taxon>Viridiplantae</taxon>
        <taxon>Streptophyta</taxon>
        <taxon>Embryophyta</taxon>
        <taxon>Tracheophyta</taxon>
        <taxon>Spermatophyta</taxon>
        <taxon>Magnoliopsida</taxon>
        <taxon>eudicotyledons</taxon>
        <taxon>Gunneridae</taxon>
        <taxon>Pentapetalae</taxon>
        <taxon>asterids</taxon>
        <taxon>lamiids</taxon>
        <taxon>Gentianales</taxon>
        <taxon>Rubiaceae</taxon>
        <taxon>Rubioideae</taxon>
        <taxon>Spermacoceae</taxon>
        <taxon>Hedyotis-Oldenlandia complex</taxon>
        <taxon>Oldenlandia</taxon>
    </lineage>
</organism>
<dbReference type="SUPFAM" id="SSF100934">
    <property type="entry name" value="Heat shock protein 70kD (HSP70), C-terminal subdomain"/>
    <property type="match status" value="1"/>
</dbReference>
<sequence>MNMDLLTKCMTVVSKCLFDARMDMRKLHEVVLVGSSSRIPKVQQLLQALLYGKELCKRINPDEAVAYGAAVQAAILAGTMAQEVVLVDVTPLSLGIECIGQVFSIVVPRNTTIPIRKEKIFTTAFDYRTRVRIQVYEGERARSCDNNLLGTFVLSEILTALRGIPQINVCFELDANSIMHVSAEDITTGSKKQITITNDKGRISAREIEYMVKEAERLNAEEEEHRRRVAAKEDLHNCIVRTRRKIKKRHNVLPLAEKKKMEDAIDKAIQLLLIGETLAATTDYQDVMEELGKLCSQILARFPPSAANISTKNVTPLKKPKYETID</sequence>
<dbReference type="GO" id="GO:0140662">
    <property type="term" value="F:ATP-dependent protein folding chaperone"/>
    <property type="evidence" value="ECO:0007669"/>
    <property type="project" value="InterPro"/>
</dbReference>
<evidence type="ECO:0000256" key="2">
    <source>
        <dbReference type="ARBA" id="ARBA00022741"/>
    </source>
</evidence>
<dbReference type="FunFam" id="3.30.420.40:FF:000028">
    <property type="entry name" value="heat shock 70 kDa protein-like"/>
    <property type="match status" value="1"/>
</dbReference>
<dbReference type="InterPro" id="IPR043129">
    <property type="entry name" value="ATPase_NBD"/>
</dbReference>
<evidence type="ECO:0000256" key="3">
    <source>
        <dbReference type="ARBA" id="ARBA00022840"/>
    </source>
</evidence>
<comment type="similarity">
    <text evidence="1">Belongs to the heat shock protein 70 family.</text>
</comment>
<keyword evidence="3" id="KW-0067">ATP-binding</keyword>
<evidence type="ECO:0000256" key="4">
    <source>
        <dbReference type="SAM" id="Coils"/>
    </source>
</evidence>
<name>A0AAV1C5G5_OLDCO</name>
<dbReference type="Gene3D" id="2.60.34.10">
    <property type="entry name" value="Substrate Binding Domain Of DNAk, Chain A, domain 1"/>
    <property type="match status" value="1"/>
</dbReference>
<dbReference type="Gene3D" id="3.30.420.40">
    <property type="match status" value="2"/>
</dbReference>
<dbReference type="FunFam" id="2.60.34.10:FF:000002">
    <property type="entry name" value="Heat shock 70 kDa"/>
    <property type="match status" value="1"/>
</dbReference>
<dbReference type="InterPro" id="IPR029047">
    <property type="entry name" value="HSP70_peptide-bd_sf"/>
</dbReference>
<dbReference type="SUPFAM" id="SSF100920">
    <property type="entry name" value="Heat shock protein 70kD (HSP70), peptide-binding domain"/>
    <property type="match status" value="1"/>
</dbReference>
<evidence type="ECO:0000313" key="5">
    <source>
        <dbReference type="EMBL" id="CAI9090576.1"/>
    </source>
</evidence>
<evidence type="ECO:0000256" key="1">
    <source>
        <dbReference type="ARBA" id="ARBA00007381"/>
    </source>
</evidence>
<dbReference type="PRINTS" id="PR00301">
    <property type="entry name" value="HEATSHOCK70"/>
</dbReference>
<dbReference type="Gene3D" id="1.20.1270.10">
    <property type="match status" value="1"/>
</dbReference>
<proteinExistence type="inferred from homology"/>
<dbReference type="GO" id="GO:0005524">
    <property type="term" value="F:ATP binding"/>
    <property type="evidence" value="ECO:0007669"/>
    <property type="project" value="UniProtKB-KW"/>
</dbReference>
<gene>
    <name evidence="5" type="ORF">OLC1_LOCUS2707</name>
</gene>
<evidence type="ECO:0000313" key="6">
    <source>
        <dbReference type="Proteomes" id="UP001161247"/>
    </source>
</evidence>
<dbReference type="Proteomes" id="UP001161247">
    <property type="component" value="Chromosome 1"/>
</dbReference>
<dbReference type="PANTHER" id="PTHR19375">
    <property type="entry name" value="HEAT SHOCK PROTEIN 70KDA"/>
    <property type="match status" value="1"/>
</dbReference>
<dbReference type="AlphaFoldDB" id="A0AAV1C5G5"/>
<protein>
    <submittedName>
        <fullName evidence="5">OLC1v1025379C2</fullName>
    </submittedName>
</protein>
<reference evidence="5" key="1">
    <citation type="submission" date="2023-03" db="EMBL/GenBank/DDBJ databases">
        <authorList>
            <person name="Julca I."/>
        </authorList>
    </citation>
    <scope>NUCLEOTIDE SEQUENCE</scope>
</reference>
<dbReference type="InterPro" id="IPR029048">
    <property type="entry name" value="HSP70_C_sf"/>
</dbReference>
<keyword evidence="6" id="KW-1185">Reference proteome</keyword>